<dbReference type="InterPro" id="IPR022303">
    <property type="entry name" value="Conjug_Trfer_ATPase"/>
</dbReference>
<dbReference type="InterPro" id="IPR027417">
    <property type="entry name" value="P-loop_NTPase"/>
</dbReference>
<gene>
    <name evidence="2" type="ORF">BF17_02595</name>
</gene>
<dbReference type="InterPro" id="IPR025955">
    <property type="entry name" value="TraC/Conjuga_ATPase"/>
</dbReference>
<dbReference type="InterPro" id="IPR051162">
    <property type="entry name" value="T4SS_component"/>
</dbReference>
<proteinExistence type="predicted"/>
<dbReference type="EMBL" id="CP007230">
    <property type="protein sequence ID" value="AHK18373.1"/>
    <property type="molecule type" value="Genomic_DNA"/>
</dbReference>
<name>A0ABN4CIR2_9GAMM</name>
<dbReference type="GeneID" id="96662571"/>
<dbReference type="Pfam" id="PF11130">
    <property type="entry name" value="TraC_F_IV"/>
    <property type="match status" value="1"/>
</dbReference>
<feature type="region of interest" description="Disordered" evidence="1">
    <location>
        <begin position="928"/>
        <end position="949"/>
    </location>
</feature>
<dbReference type="Proteomes" id="UP000019439">
    <property type="component" value="Chromosome"/>
</dbReference>
<dbReference type="RefSeq" id="WP_025381169.1">
    <property type="nucleotide sequence ID" value="NZ_CGBP01000031.1"/>
</dbReference>
<sequence>MMFSLFRPKAALPDIHLNDDGPFAVAGREPCSREGKFTHSDEAKSYGTEPSIIDYMPWGEYLREERCLLLDDGLSVGAVFEVIPVGTEGRSTERLEEIRDVVEDALQDSLPELNDHQWVVQFYCQDETDVTAYMDKLRSYVKPWAQGTPFTQAWLAETENHMKSISVEKGLFEDKVVTGAPWRGQTRRTRMVIYRYVEKRGYELRSPAVMLNQVCDRLTSALAGAGIRCERQNGEQIHSWLLRWFNPKPEWVAPNTLYRSASYDDGAPDSLPILNDFSETLWFTRPRSDAERGVWWFDNMAHKAVPVERLRRAPQTGHLTGEVKRGENINTLMDLMPEGTMIAMTLIVQPQDVLEEEFNRLGRNAMGENIESTRAREDAHTAREYLGERHKLYRATLTFLIKASDLDMLDKRCLDISAKLLNAGLQPVNPEHDVAPLNGYLRALPMCFNPDADKNHWYTRLTFVQHFACLLPVFGRDTGTGHPGFSFFNRGGAPLTFDPLNKDDRTQNAHLLLFGPTGSGKSATLCSSLSQLMAVHRPRLFLLEAGNSFGLFADYCSSLGLTVNKISVKPGKGVSLAPFADAHLLLQASPDEWGTDEAELPDIDTTDDNDDKRDILGEMEIAARLMVTGGEAAEEARMTRADRGMLREAILAAARTSFEAGRQMLPEDLMRELENIARDNHTDENGRERRTAGRRARAEEMSQALRMFTEGFEGELFNRPGTPWPEADVTLIDLGTLAREGYEAQMAVAVIALVNTVNNIAERDQYLDREINMVIDEAHIVTTNPLLSPYMTKVVKMWRKLGAWLWLATQNLADYPDTAEKMLNMAEWWLCLTMPPDEVEQISRFKKLTEEQKTMLLSATKLPRCYTEGVVLAKRVEALFRAVPPSLYLALGMTEKEEKAERRQLMTEHNCSELEAAFHVARKLDRARGMTAKETSPKTGVDCSNPLGR</sequence>
<dbReference type="SUPFAM" id="SSF52540">
    <property type="entry name" value="P-loop containing nucleoside triphosphate hydrolases"/>
    <property type="match status" value="1"/>
</dbReference>
<dbReference type="PANTHER" id="PTHR30121">
    <property type="entry name" value="UNCHARACTERIZED PROTEIN YJGR-RELATED"/>
    <property type="match status" value="1"/>
</dbReference>
<evidence type="ECO:0000313" key="3">
    <source>
        <dbReference type="Proteomes" id="UP000019439"/>
    </source>
</evidence>
<keyword evidence="3" id="KW-1185">Reference proteome</keyword>
<dbReference type="NCBIfam" id="TIGR03744">
    <property type="entry name" value="traC_PFL_4706"/>
    <property type="match status" value="1"/>
</dbReference>
<evidence type="ECO:0000313" key="2">
    <source>
        <dbReference type="EMBL" id="AHK18373.1"/>
    </source>
</evidence>
<dbReference type="PANTHER" id="PTHR30121:SF6">
    <property type="entry name" value="SLR6007 PROTEIN"/>
    <property type="match status" value="1"/>
</dbReference>
<reference evidence="2 3" key="1">
    <citation type="journal article" date="2014" name="Genome Announc.">
        <title>Genome Sequence of Yersinia similis Y228T, a Member of the Yersinia pseudotuberculosis Complex.</title>
        <authorList>
            <person name="Sprague L.D."/>
            <person name="Neubauer H."/>
        </authorList>
    </citation>
    <scope>NUCLEOTIDE SEQUENCE [LARGE SCALE GENOMIC DNA]</scope>
    <source>
        <strain evidence="2 3">228</strain>
    </source>
</reference>
<protein>
    <submittedName>
        <fullName evidence="2">Type VI secretion protein</fullName>
    </submittedName>
</protein>
<dbReference type="Gene3D" id="3.40.50.300">
    <property type="entry name" value="P-loop containing nucleotide triphosphate hydrolases"/>
    <property type="match status" value="2"/>
</dbReference>
<evidence type="ECO:0000256" key="1">
    <source>
        <dbReference type="SAM" id="MobiDB-lite"/>
    </source>
</evidence>
<accession>A0ABN4CIR2</accession>
<organism evidence="2 3">
    <name type="scientific">Yersinia similis</name>
    <dbReference type="NCBI Taxonomy" id="367190"/>
    <lineage>
        <taxon>Bacteria</taxon>
        <taxon>Pseudomonadati</taxon>
        <taxon>Pseudomonadota</taxon>
        <taxon>Gammaproteobacteria</taxon>
        <taxon>Enterobacterales</taxon>
        <taxon>Yersiniaceae</taxon>
        <taxon>Yersinia</taxon>
    </lineage>
</organism>